<dbReference type="KEGG" id="als:DJ013_01230"/>
<evidence type="ECO:0000256" key="1">
    <source>
        <dbReference type="SAM" id="SignalP"/>
    </source>
</evidence>
<organism evidence="2 3">
    <name type="scientific">Arcticibacterium luteifluviistationis</name>
    <dbReference type="NCBI Taxonomy" id="1784714"/>
    <lineage>
        <taxon>Bacteria</taxon>
        <taxon>Pseudomonadati</taxon>
        <taxon>Bacteroidota</taxon>
        <taxon>Cytophagia</taxon>
        <taxon>Cytophagales</taxon>
        <taxon>Leadbetterellaceae</taxon>
        <taxon>Arcticibacterium</taxon>
    </lineage>
</organism>
<reference evidence="2 3" key="1">
    <citation type="submission" date="2018-05" db="EMBL/GenBank/DDBJ databases">
        <title>Complete genome sequence of Arcticibacterium luteifluviistationis SM1504T, a cytophagaceae bacterium isolated from Arctic surface seawater.</title>
        <authorList>
            <person name="Li Y."/>
            <person name="Qin Q.-L."/>
        </authorList>
    </citation>
    <scope>NUCLEOTIDE SEQUENCE [LARGE SCALE GENOMIC DNA]</scope>
    <source>
        <strain evidence="2 3">SM1504</strain>
    </source>
</reference>
<dbReference type="OrthoDB" id="937962at2"/>
<evidence type="ECO:0000313" key="2">
    <source>
        <dbReference type="EMBL" id="AWV96877.1"/>
    </source>
</evidence>
<accession>A0A2Z4G6U5</accession>
<keyword evidence="3" id="KW-1185">Reference proteome</keyword>
<feature type="chain" id="PRO_5016339910" description="Outer membrane protein beta-barrel domain-containing protein" evidence="1">
    <location>
        <begin position="20"/>
        <end position="182"/>
    </location>
</feature>
<dbReference type="Proteomes" id="UP000249873">
    <property type="component" value="Chromosome"/>
</dbReference>
<sequence length="182" mass="20467">MKSLLIVLLGILSASSLYAQEEITKEKPVQILSLQPIVIGAYSESSVMGIGVSYEREISNKMAWQLPVQYYFKGNGYEGFGISPTLKLYPFGLDRTVTWSVGPGLRYSLVKDDYYYYSHDSYYNSSRYENAEFESVFGFEVQNGLGINIDRFNFGINSSLGLNYTQGITGTFINTMTIGIRL</sequence>
<dbReference type="RefSeq" id="WP_111369979.1">
    <property type="nucleotide sequence ID" value="NZ_CP029480.1"/>
</dbReference>
<gene>
    <name evidence="2" type="ORF">DJ013_01230</name>
</gene>
<keyword evidence="1" id="KW-0732">Signal</keyword>
<feature type="signal peptide" evidence="1">
    <location>
        <begin position="1"/>
        <end position="19"/>
    </location>
</feature>
<evidence type="ECO:0008006" key="4">
    <source>
        <dbReference type="Google" id="ProtNLM"/>
    </source>
</evidence>
<evidence type="ECO:0000313" key="3">
    <source>
        <dbReference type="Proteomes" id="UP000249873"/>
    </source>
</evidence>
<dbReference type="EMBL" id="CP029480">
    <property type="protein sequence ID" value="AWV96877.1"/>
    <property type="molecule type" value="Genomic_DNA"/>
</dbReference>
<name>A0A2Z4G6U5_9BACT</name>
<proteinExistence type="predicted"/>
<protein>
    <recommendedName>
        <fullName evidence="4">Outer membrane protein beta-barrel domain-containing protein</fullName>
    </recommendedName>
</protein>
<dbReference type="AlphaFoldDB" id="A0A2Z4G6U5"/>